<gene>
    <name evidence="3" type="ORF">JKP88DRAFT_262260</name>
</gene>
<proteinExistence type="predicted"/>
<keyword evidence="1" id="KW-0732">Signal</keyword>
<comment type="caution">
    <text evidence="3">The sequence shown here is derived from an EMBL/GenBank/DDBJ whole genome shotgun (WGS) entry which is preliminary data.</text>
</comment>
<sequence>MRVQVAYVALASWSLAHVRAHPLCLNESSPSKTFQQSLSFCTEVQSTSANSNGSCCDASAEADVKKKYYDIYTLSEACKPLQEQVACGTCNPFSAHLFDDGTGIMMMTTDFCNKLKSSTTLKAYFTKLSSNQLGTQPTGMFMNPKNRKWWYINQRGQIHEVDNSPTASSVKTVLDISGRVTQGGRNGGGQGELGLLGLAFSPDFVNTGFFYVNYVDKSFNTNVSRFKHSHEKGVADPNSETSELAKTTNQPYYHLYIVTGDGGSAFDPQNHAQDLNSRLGKIMRVRISTDAGTNSYTTPPDNPSIKGSVTRNYAYGLRNPWKCTFNRANKSADEIWCGDVGQDHVEKVIKIKAGGNHGWNYYEGTRQVRSPPANFDYVKPVFEYCHSNEDITQCKTKDSSGKTVYKMTGQSVTGGFVYSGTRQNDQYAGQYIYADYQQGRIARLYYDSASGTWKNSVIVQSAGWTITALAEDLDGEIYIMRYGDSAQVYALPDKQTESGGGGSPTPDPTCKSGIKSGSTCCSSTCGTCSGLGCDTRDGGRTNCCTSGIKESNRICTTVGAPCMIPARRVRDLLLNLLDTDEHT</sequence>
<keyword evidence="4" id="KW-1185">Reference proteome</keyword>
<protein>
    <submittedName>
        <fullName evidence="3">Sorbosone dehydrogenase-domain-containing protein</fullName>
    </submittedName>
</protein>
<dbReference type="InterPro" id="IPR011042">
    <property type="entry name" value="6-blade_b-propeller_TolB-like"/>
</dbReference>
<dbReference type="PANTHER" id="PTHR19328">
    <property type="entry name" value="HEDGEHOG-INTERACTING PROTEIN"/>
    <property type="match status" value="1"/>
</dbReference>
<evidence type="ECO:0000313" key="3">
    <source>
        <dbReference type="EMBL" id="KAG5188545.1"/>
    </source>
</evidence>
<evidence type="ECO:0000313" key="4">
    <source>
        <dbReference type="Proteomes" id="UP000664859"/>
    </source>
</evidence>
<dbReference type="OrthoDB" id="10266706at2759"/>
<organism evidence="3 4">
    <name type="scientific">Tribonema minus</name>
    <dbReference type="NCBI Taxonomy" id="303371"/>
    <lineage>
        <taxon>Eukaryota</taxon>
        <taxon>Sar</taxon>
        <taxon>Stramenopiles</taxon>
        <taxon>Ochrophyta</taxon>
        <taxon>PX clade</taxon>
        <taxon>Xanthophyceae</taxon>
        <taxon>Tribonematales</taxon>
        <taxon>Tribonemataceae</taxon>
        <taxon>Tribonema</taxon>
    </lineage>
</organism>
<dbReference type="InterPro" id="IPR011041">
    <property type="entry name" value="Quinoprot_gluc/sorb_DH_b-prop"/>
</dbReference>
<dbReference type="Proteomes" id="UP000664859">
    <property type="component" value="Unassembled WGS sequence"/>
</dbReference>
<dbReference type="EMBL" id="JAFCMP010000068">
    <property type="protein sequence ID" value="KAG5188545.1"/>
    <property type="molecule type" value="Genomic_DNA"/>
</dbReference>
<feature type="signal peptide" evidence="1">
    <location>
        <begin position="1"/>
        <end position="20"/>
    </location>
</feature>
<evidence type="ECO:0000256" key="1">
    <source>
        <dbReference type="SAM" id="SignalP"/>
    </source>
</evidence>
<reference evidence="3" key="1">
    <citation type="submission" date="2021-02" db="EMBL/GenBank/DDBJ databases">
        <title>First Annotated Genome of the Yellow-green Alga Tribonema minus.</title>
        <authorList>
            <person name="Mahan K.M."/>
        </authorList>
    </citation>
    <scope>NUCLEOTIDE SEQUENCE</scope>
    <source>
        <strain evidence="3">UTEX B ZZ1240</strain>
    </source>
</reference>
<dbReference type="PANTHER" id="PTHR19328:SF75">
    <property type="entry name" value="ALDOSE SUGAR DEHYDROGENASE YLII"/>
    <property type="match status" value="1"/>
</dbReference>
<feature type="domain" description="Glucose/Sorbosone dehydrogenase" evidence="2">
    <location>
        <begin position="137"/>
        <end position="488"/>
    </location>
</feature>
<dbReference type="InterPro" id="IPR012938">
    <property type="entry name" value="Glc/Sorbosone_DH"/>
</dbReference>
<feature type="chain" id="PRO_5032615189" evidence="1">
    <location>
        <begin position="21"/>
        <end position="583"/>
    </location>
</feature>
<name>A0A836CJ59_9STRA</name>
<dbReference type="Pfam" id="PF07995">
    <property type="entry name" value="GSDH"/>
    <property type="match status" value="1"/>
</dbReference>
<accession>A0A836CJ59</accession>
<dbReference type="SUPFAM" id="SSF50952">
    <property type="entry name" value="Soluble quinoprotein glucose dehydrogenase"/>
    <property type="match status" value="1"/>
</dbReference>
<dbReference type="Gene3D" id="2.120.10.30">
    <property type="entry name" value="TolB, C-terminal domain"/>
    <property type="match status" value="1"/>
</dbReference>
<evidence type="ECO:0000259" key="2">
    <source>
        <dbReference type="Pfam" id="PF07995"/>
    </source>
</evidence>
<dbReference type="AlphaFoldDB" id="A0A836CJ59"/>